<feature type="transmembrane region" description="Helical" evidence="10">
    <location>
        <begin position="140"/>
        <end position="159"/>
    </location>
</feature>
<dbReference type="InterPro" id="IPR057290">
    <property type="entry name" value="CHX17_C"/>
</dbReference>
<evidence type="ECO:0000256" key="5">
    <source>
        <dbReference type="ARBA" id="ARBA00022958"/>
    </source>
</evidence>
<evidence type="ECO:0000313" key="14">
    <source>
        <dbReference type="EMBL" id="KAJ7982117.1"/>
    </source>
</evidence>
<dbReference type="GO" id="GO:0012505">
    <property type="term" value="C:endomembrane system"/>
    <property type="evidence" value="ECO:0007669"/>
    <property type="project" value="TreeGrafter"/>
</dbReference>
<evidence type="ECO:0000256" key="10">
    <source>
        <dbReference type="SAM" id="Phobius"/>
    </source>
</evidence>
<evidence type="ECO:0000259" key="13">
    <source>
        <dbReference type="Pfam" id="PF23259"/>
    </source>
</evidence>
<keyword evidence="5" id="KW-0630">Potassium</keyword>
<keyword evidence="6 10" id="KW-1133">Transmembrane helix</keyword>
<comment type="similarity">
    <text evidence="9">Belongs to the monovalent cation:proton antiporter 2 (CPA2) transporter (TC 2.A.37) family. CHX (TC 2.A.37.4) subfamily.</text>
</comment>
<dbReference type="InterPro" id="IPR050794">
    <property type="entry name" value="CPA2_transporter"/>
</dbReference>
<gene>
    <name evidence="14" type="ORF">O6P43_001279</name>
</gene>
<proteinExistence type="inferred from homology"/>
<name>A0AAD7VN99_QUISA</name>
<keyword evidence="2" id="KW-0813">Transport</keyword>
<evidence type="ECO:0000259" key="11">
    <source>
        <dbReference type="Pfam" id="PF00999"/>
    </source>
</evidence>
<dbReference type="GO" id="GO:0015297">
    <property type="term" value="F:antiporter activity"/>
    <property type="evidence" value="ECO:0007669"/>
    <property type="project" value="InterPro"/>
</dbReference>
<protein>
    <submittedName>
        <fullName evidence="14">Cation/H(+) antiporter 15-like</fullName>
    </submittedName>
</protein>
<feature type="transmembrane region" description="Helical" evidence="10">
    <location>
        <begin position="73"/>
        <end position="94"/>
    </location>
</feature>
<dbReference type="KEGG" id="qsa:O6P43_001279"/>
<dbReference type="Pfam" id="PF23256">
    <property type="entry name" value="CHX17_2nd"/>
    <property type="match status" value="1"/>
</dbReference>
<keyword evidence="4 10" id="KW-0812">Transmembrane</keyword>
<feature type="domain" description="Cation/H(+) antiporter central" evidence="12">
    <location>
        <begin position="497"/>
        <end position="631"/>
    </location>
</feature>
<evidence type="ECO:0000256" key="2">
    <source>
        <dbReference type="ARBA" id="ARBA00022448"/>
    </source>
</evidence>
<dbReference type="GO" id="GO:0006813">
    <property type="term" value="P:potassium ion transport"/>
    <property type="evidence" value="ECO:0007669"/>
    <property type="project" value="UniProtKB-KW"/>
</dbReference>
<evidence type="ECO:0000259" key="12">
    <source>
        <dbReference type="Pfam" id="PF23256"/>
    </source>
</evidence>
<feature type="transmembrane region" description="Helical" evidence="10">
    <location>
        <begin position="283"/>
        <end position="307"/>
    </location>
</feature>
<dbReference type="InterPro" id="IPR057291">
    <property type="entry name" value="CHX17_2nd"/>
</dbReference>
<evidence type="ECO:0000256" key="3">
    <source>
        <dbReference type="ARBA" id="ARBA00022538"/>
    </source>
</evidence>
<dbReference type="InterPro" id="IPR006153">
    <property type="entry name" value="Cation/H_exchanger_TM"/>
</dbReference>
<evidence type="ECO:0000256" key="8">
    <source>
        <dbReference type="ARBA" id="ARBA00023136"/>
    </source>
</evidence>
<feature type="transmembrane region" description="Helical" evidence="10">
    <location>
        <begin position="418"/>
        <end position="443"/>
    </location>
</feature>
<feature type="transmembrane region" description="Helical" evidence="10">
    <location>
        <begin position="100"/>
        <end position="119"/>
    </location>
</feature>
<evidence type="ECO:0000256" key="1">
    <source>
        <dbReference type="ARBA" id="ARBA00004141"/>
    </source>
</evidence>
<feature type="transmembrane region" description="Helical" evidence="10">
    <location>
        <begin position="328"/>
        <end position="348"/>
    </location>
</feature>
<evidence type="ECO:0000256" key="9">
    <source>
        <dbReference type="ARBA" id="ARBA00038341"/>
    </source>
</evidence>
<comment type="caution">
    <text evidence="14">The sequence shown here is derived from an EMBL/GenBank/DDBJ whole genome shotgun (WGS) entry which is preliminary data.</text>
</comment>
<dbReference type="AlphaFoldDB" id="A0AAD7VN99"/>
<evidence type="ECO:0000256" key="7">
    <source>
        <dbReference type="ARBA" id="ARBA00023065"/>
    </source>
</evidence>
<dbReference type="Pfam" id="PF00999">
    <property type="entry name" value="Na_H_Exchanger"/>
    <property type="match status" value="1"/>
</dbReference>
<keyword evidence="8 10" id="KW-0472">Membrane</keyword>
<feature type="transmembrane region" description="Helical" evidence="10">
    <location>
        <begin position="386"/>
        <end position="406"/>
    </location>
</feature>
<feature type="domain" description="Cation/H(+) antiporter C-terminal" evidence="13">
    <location>
        <begin position="646"/>
        <end position="811"/>
    </location>
</feature>
<dbReference type="GO" id="GO:0016020">
    <property type="term" value="C:membrane"/>
    <property type="evidence" value="ECO:0007669"/>
    <property type="project" value="UniProtKB-SubCell"/>
</dbReference>
<dbReference type="Pfam" id="PF23259">
    <property type="entry name" value="CHX17_C"/>
    <property type="match status" value="1"/>
</dbReference>
<evidence type="ECO:0000313" key="15">
    <source>
        <dbReference type="Proteomes" id="UP001163823"/>
    </source>
</evidence>
<dbReference type="GO" id="GO:1902600">
    <property type="term" value="P:proton transmembrane transport"/>
    <property type="evidence" value="ECO:0007669"/>
    <property type="project" value="InterPro"/>
</dbReference>
<feature type="transmembrane region" description="Helical" evidence="10">
    <location>
        <begin position="236"/>
        <end position="257"/>
    </location>
</feature>
<keyword evidence="3" id="KW-0633">Potassium transport</keyword>
<comment type="subcellular location">
    <subcellularLocation>
        <location evidence="1">Membrane</location>
        <topology evidence="1">Multi-pass membrane protein</topology>
    </subcellularLocation>
</comment>
<reference evidence="14 15" key="1">
    <citation type="journal article" date="2023" name="Science">
        <title>Elucidation of the pathway for biosynthesis of saponin adjuvants from the soapbark tree.</title>
        <authorList>
            <person name="Reed J."/>
            <person name="Orme A."/>
            <person name="El-Demerdash A."/>
            <person name="Owen C."/>
            <person name="Martin L.B.B."/>
            <person name="Misra R.C."/>
            <person name="Kikuchi S."/>
            <person name="Rejzek M."/>
            <person name="Martin A.C."/>
            <person name="Harkess A."/>
            <person name="Leebens-Mack J."/>
            <person name="Louveau T."/>
            <person name="Stephenson M.J."/>
            <person name="Osbourn A."/>
        </authorList>
    </citation>
    <scope>NUCLEOTIDE SEQUENCE [LARGE SCALE GENOMIC DNA]</scope>
    <source>
        <strain evidence="14">S10</strain>
    </source>
</reference>
<dbReference type="PANTHER" id="PTHR32468:SF74">
    <property type="entry name" value="CATION_H(+) ANTIPORTER 21-RELATED"/>
    <property type="match status" value="1"/>
</dbReference>
<dbReference type="Proteomes" id="UP001163823">
    <property type="component" value="Chromosome 1"/>
</dbReference>
<evidence type="ECO:0000256" key="6">
    <source>
        <dbReference type="ARBA" id="ARBA00022989"/>
    </source>
</evidence>
<dbReference type="EMBL" id="JARAOO010000001">
    <property type="protein sequence ID" value="KAJ7982117.1"/>
    <property type="molecule type" value="Genomic_DNA"/>
</dbReference>
<keyword evidence="7" id="KW-0406">Ion transport</keyword>
<dbReference type="PANTHER" id="PTHR32468">
    <property type="entry name" value="CATION/H + ANTIPORTER"/>
    <property type="match status" value="1"/>
</dbReference>
<organism evidence="14 15">
    <name type="scientific">Quillaja saponaria</name>
    <name type="common">Soap bark tree</name>
    <dbReference type="NCBI Taxonomy" id="32244"/>
    <lineage>
        <taxon>Eukaryota</taxon>
        <taxon>Viridiplantae</taxon>
        <taxon>Streptophyta</taxon>
        <taxon>Embryophyta</taxon>
        <taxon>Tracheophyta</taxon>
        <taxon>Spermatophyta</taxon>
        <taxon>Magnoliopsida</taxon>
        <taxon>eudicotyledons</taxon>
        <taxon>Gunneridae</taxon>
        <taxon>Pentapetalae</taxon>
        <taxon>rosids</taxon>
        <taxon>fabids</taxon>
        <taxon>Fabales</taxon>
        <taxon>Quillajaceae</taxon>
        <taxon>Quillaja</taxon>
    </lineage>
</organism>
<dbReference type="InterPro" id="IPR038770">
    <property type="entry name" value="Na+/solute_symporter_sf"/>
</dbReference>
<dbReference type="GO" id="GO:0006885">
    <property type="term" value="P:regulation of pH"/>
    <property type="evidence" value="ECO:0007669"/>
    <property type="project" value="TreeGrafter"/>
</dbReference>
<sequence>MRVHYPKYNITNDPKDGVTIVCVYKHLTRFEGFRTEDPLFESLPLFVVQLGVVLMVTRILYIMLKHLHQPRFVAHLLSGITMGPSVLGGNRLFAGTLFPFNSLVTLETLANLGLVYYMFFIGLETDMKPIMRAGRKATSIVVVGIAIVSPIGFVLHYILQPKLPEGTDPSNYVRGAILWANVLACSQFPEIANILAKLKLLHSDIGQTALTSALINDFCSWVFLILAMVEPFGGGVVAIGSILAFVVFSFIVVHPFLKWVIEATTTTEDEYIDIQIQCVLSGVLIWGFLTDVFGARSITGAYILGVIMPKGNLKDALIGNMEYFVNDIMMPLFFCVVGLRINVFTYLLENNTSWWTVASIVTLASMAKILSTFLASLVCNMSFREALSLGVLMNTKGILALIILNSGRDSKALDRQTFSVMLVACVIMSTTAGPCLAALQILARGTQQYQRRSIQSATPNTPFRILVCIHTKRHVNNMINFLLEATNPTSHFPIWAFALELVELEKRATSRLILQNPYKSQDPINGRATREDIDDALERFKSQNYEAIIVDKQKVMSSYSNMHENICIFAEDKCANLILIPFNKQQNDEEIAVVSSQSNDANNSVLRAINQNVLDNAPCSVGIFVDRGLDKCTRRGSCRGFGRKKIAMLYVGGPDDREALAYAKRISGHADASLTVIRFLSGNDTQIFDPIDSLGDDYDGIRSAILISEKEKKLDEDYILKFKVETAAGNEYTKYIEKVVNSTEETLEVLISLGNDYNLYIVGRKQKVMSPATSGLVFTECPELGPLGDTLVSASFAANTSILIIQQHADKIQQEDLAFFEGLGRLKEKCGRMTWQASVHTSFSDEIFVHHDRS</sequence>
<feature type="domain" description="Cation/H+ exchanger transmembrane" evidence="11">
    <location>
        <begin position="57"/>
        <end position="437"/>
    </location>
</feature>
<feature type="transmembrane region" description="Helical" evidence="10">
    <location>
        <begin position="43"/>
        <end position="61"/>
    </location>
</feature>
<feature type="transmembrane region" description="Helical" evidence="10">
    <location>
        <begin position="209"/>
        <end position="229"/>
    </location>
</feature>
<evidence type="ECO:0000256" key="4">
    <source>
        <dbReference type="ARBA" id="ARBA00022692"/>
    </source>
</evidence>
<feature type="transmembrane region" description="Helical" evidence="10">
    <location>
        <begin position="354"/>
        <end position="379"/>
    </location>
</feature>
<accession>A0AAD7VN99</accession>
<dbReference type="Gene3D" id="1.20.1530.20">
    <property type="match status" value="1"/>
</dbReference>
<keyword evidence="15" id="KW-1185">Reference proteome</keyword>